<dbReference type="PANTHER" id="PTHR30451:SF8">
    <property type="entry name" value="FIMBRIAL USHER PROTEIN"/>
    <property type="match status" value="1"/>
</dbReference>
<dbReference type="InterPro" id="IPR025949">
    <property type="entry name" value="PapC-like_C"/>
</dbReference>
<evidence type="ECO:0000256" key="1">
    <source>
        <dbReference type="RuleBase" id="RU003884"/>
    </source>
</evidence>
<dbReference type="PANTHER" id="PTHR30451">
    <property type="entry name" value="OUTER MEMBRANE USHER PROTEIN"/>
    <property type="match status" value="1"/>
</dbReference>
<dbReference type="GeneID" id="61636931"/>
<dbReference type="Gene3D" id="2.60.40.2610">
    <property type="entry name" value="Outer membrane usher protein FimD, plug domain"/>
    <property type="match status" value="1"/>
</dbReference>
<reference evidence="3 4" key="1">
    <citation type="submission" date="2018-06" db="EMBL/GenBank/DDBJ databases">
        <authorList>
            <consortium name="Pathogen Informatics"/>
            <person name="Doyle S."/>
        </authorList>
    </citation>
    <scope>NUCLEOTIDE SEQUENCE [LARGE SCALE GENOMIC DNA]</scope>
    <source>
        <strain evidence="3 4">NCTC10038</strain>
    </source>
</reference>
<dbReference type="Proteomes" id="UP000248640">
    <property type="component" value="Chromosome 1"/>
</dbReference>
<dbReference type="AlphaFoldDB" id="A0A8B4I125"/>
<keyword evidence="1" id="KW-0998">Cell outer membrane</keyword>
<dbReference type="GO" id="GO:0009279">
    <property type="term" value="C:cell outer membrane"/>
    <property type="evidence" value="ECO:0007669"/>
    <property type="project" value="UniProtKB-SubCell"/>
</dbReference>
<comment type="subcellular location">
    <subcellularLocation>
        <location evidence="1">Cell outer membrane</location>
        <topology evidence="1">Multi-pass membrane protein</topology>
    </subcellularLocation>
</comment>
<dbReference type="EMBL" id="LS483372">
    <property type="protein sequence ID" value="SQF89549.1"/>
    <property type="molecule type" value="Genomic_DNA"/>
</dbReference>
<dbReference type="GO" id="GO:0015473">
    <property type="term" value="F:fimbrial usher porin activity"/>
    <property type="evidence" value="ECO:0007669"/>
    <property type="project" value="InterPro"/>
</dbReference>
<comment type="similarity">
    <text evidence="1">Belongs to the fimbrial export usher family.</text>
</comment>
<dbReference type="PROSITE" id="PS01151">
    <property type="entry name" value="FIMBRIAL_USHER"/>
    <property type="match status" value="1"/>
</dbReference>
<name>A0A8B4I125_PSEFL</name>
<gene>
    <name evidence="3" type="primary">papC_1</name>
    <name evidence="3" type="ORF">NCTC10038_00932</name>
</gene>
<evidence type="ECO:0000259" key="2">
    <source>
        <dbReference type="Pfam" id="PF13953"/>
    </source>
</evidence>
<dbReference type="Gene3D" id="2.60.40.3110">
    <property type="match status" value="1"/>
</dbReference>
<dbReference type="SUPFAM" id="SSF141729">
    <property type="entry name" value="FimD N-terminal domain-like"/>
    <property type="match status" value="1"/>
</dbReference>
<keyword evidence="1" id="KW-1029">Fimbrium biogenesis</keyword>
<dbReference type="Pfam" id="PF00577">
    <property type="entry name" value="Usher"/>
    <property type="match status" value="1"/>
</dbReference>
<evidence type="ECO:0000313" key="3">
    <source>
        <dbReference type="EMBL" id="SQF89549.1"/>
    </source>
</evidence>
<keyword evidence="1" id="KW-0472">Membrane</keyword>
<dbReference type="InterPro" id="IPR037224">
    <property type="entry name" value="PapC_N_sf"/>
</dbReference>
<dbReference type="Pfam" id="PF13953">
    <property type="entry name" value="PapC_C"/>
    <property type="match status" value="1"/>
</dbReference>
<proteinExistence type="inferred from homology"/>
<dbReference type="InterPro" id="IPR042186">
    <property type="entry name" value="FimD_plug_dom"/>
</dbReference>
<keyword evidence="1" id="KW-0812">Transmembrane</keyword>
<organism evidence="3 4">
    <name type="scientific">Pseudomonas fluorescens</name>
    <dbReference type="NCBI Taxonomy" id="294"/>
    <lineage>
        <taxon>Bacteria</taxon>
        <taxon>Pseudomonadati</taxon>
        <taxon>Pseudomonadota</taxon>
        <taxon>Gammaproteobacteria</taxon>
        <taxon>Pseudomonadales</taxon>
        <taxon>Pseudomonadaceae</taxon>
        <taxon>Pseudomonas</taxon>
    </lineage>
</organism>
<evidence type="ECO:0000313" key="4">
    <source>
        <dbReference type="Proteomes" id="UP000248640"/>
    </source>
</evidence>
<sequence length="837" mass="91271">MASPRHVQSRKFKQFIRTLGAFIVSAFVVSVSAKASEENKEPHNSQDADAIFNPESLARRGLDPKIAEFLNKKPRFQQGVRRITLLVNGISRGSVDARFDSNGELCFDQALLDQGNLKVPDERQNASPEDPETCHAFLASFPQTELELRPSREEVALVVSTEAQRQLTEERGVFQEGGAAGLVNYDLFVVKSNFGEISTRHTTLNTVFGFNVGDWLMRSRQVLTEQNGDRRSRGLYTFAQKTFVNHRSMLQVGEINITNSVFPGYAITGFQMLPDHALQVKSRGGATVEGIAYSQAQVEVRQAGSLIHTTLVPAGPFRLSDIQLLAGNTDLDVRVIEANGEQRNFTVAAAALAQFSYTAPGYSMAVGQVRQFDKSEMHAPVVVTGTGGWLLTPQNKISSGVLLSQSQYQAAALTVDSSITPSIAVNVRTTVANAGDEGVKGAKAGIALSARLTKELSVGANATRRTEGFRDLLDTTKLGDARYMRGASIDQYGTSLSWRDSWMGEFALGYSTSNSLSRGSTQSFSASWSRRFTYFNLNANVMHSASSSYETDRTSWRSKSNEKAMYLSVSVPLGTGRSLRTYANKNNGRTTFGTNFSDSSGSFANYQVAADSNTENRQRNFSGNVGLLPRYTNMSLGYARYGEDNSSYNGRLSGGMVLHEGGLTLSPYSVEDTFAVAKIGSVSGVKLNTPSGAVWTDAWGQAVVPRLSAFNPSQVEIATNTLPRNVDIKNGQKTVTAGRGSVNKMDFSIISTRRVLLRARDDRGNVLPPGSSVISEDEKFLTNVATSGKIFLDSHQLGERLVVNFDGEKRCRLEYSLPEKADPNVYFESADATCKPI</sequence>
<keyword evidence="1" id="KW-0813">Transport</keyword>
<dbReference type="InterPro" id="IPR043142">
    <property type="entry name" value="PapC-like_C_sf"/>
</dbReference>
<feature type="domain" description="PapC-like C-terminal" evidence="2">
    <location>
        <begin position="756"/>
        <end position="819"/>
    </location>
</feature>
<dbReference type="GO" id="GO:0009297">
    <property type="term" value="P:pilus assembly"/>
    <property type="evidence" value="ECO:0007669"/>
    <property type="project" value="InterPro"/>
</dbReference>
<dbReference type="Gene3D" id="2.60.40.2070">
    <property type="match status" value="1"/>
</dbReference>
<protein>
    <submittedName>
        <fullName evidence="3">Fimbrial usher protein</fullName>
    </submittedName>
</protein>
<dbReference type="InterPro" id="IPR018030">
    <property type="entry name" value="Fimbrial_membr_usher_CS"/>
</dbReference>
<dbReference type="InterPro" id="IPR000015">
    <property type="entry name" value="Fimb_usher"/>
</dbReference>
<accession>A0A8B4I125</accession>
<dbReference type="RefSeq" id="WP_167422739.1">
    <property type="nucleotide sequence ID" value="NZ_CBCRXZ010000044.1"/>
</dbReference>